<evidence type="ECO:0000256" key="1">
    <source>
        <dbReference type="ARBA" id="ARBA00010923"/>
    </source>
</evidence>
<comment type="similarity">
    <text evidence="1">Belongs to the type-I restriction system S methylase family.</text>
</comment>
<evidence type="ECO:0000313" key="7">
    <source>
        <dbReference type="Proteomes" id="UP000236262"/>
    </source>
</evidence>
<evidence type="ECO:0000256" key="3">
    <source>
        <dbReference type="ARBA" id="ARBA00023125"/>
    </source>
</evidence>
<keyword evidence="8" id="KW-1185">Reference proteome</keyword>
<dbReference type="OrthoDB" id="9816225at2"/>
<dbReference type="InterPro" id="IPR044946">
    <property type="entry name" value="Restrct_endonuc_typeI_TRD_sf"/>
</dbReference>
<dbReference type="KEGG" id="clac:EG342_10910"/>
<protein>
    <recommendedName>
        <fullName evidence="4">Type I restriction modification DNA specificity domain-containing protein</fullName>
    </recommendedName>
</protein>
<dbReference type="InterPro" id="IPR052021">
    <property type="entry name" value="Type-I_RS_S_subunit"/>
</dbReference>
<dbReference type="GO" id="GO:0003677">
    <property type="term" value="F:DNA binding"/>
    <property type="evidence" value="ECO:0007669"/>
    <property type="project" value="UniProtKB-KW"/>
</dbReference>
<keyword evidence="3" id="KW-0238">DNA-binding</keyword>
<dbReference type="SUPFAM" id="SSF116734">
    <property type="entry name" value="DNA methylase specificity domain"/>
    <property type="match status" value="2"/>
</dbReference>
<gene>
    <name evidence="6" type="ORF">C1637_08785</name>
    <name evidence="5" type="ORF">EG342_10910</name>
</gene>
<organism evidence="6 7">
    <name type="scientific">Chryseobacterium lactis</name>
    <dbReference type="NCBI Taxonomy" id="1241981"/>
    <lineage>
        <taxon>Bacteria</taxon>
        <taxon>Pseudomonadati</taxon>
        <taxon>Bacteroidota</taxon>
        <taxon>Flavobacteriia</taxon>
        <taxon>Flavobacteriales</taxon>
        <taxon>Weeksellaceae</taxon>
        <taxon>Chryseobacterium group</taxon>
        <taxon>Chryseobacterium</taxon>
    </lineage>
</organism>
<evidence type="ECO:0000313" key="5">
    <source>
        <dbReference type="EMBL" id="AZA82369.1"/>
    </source>
</evidence>
<evidence type="ECO:0000256" key="2">
    <source>
        <dbReference type="ARBA" id="ARBA00022747"/>
    </source>
</evidence>
<dbReference type="GO" id="GO:0009307">
    <property type="term" value="P:DNA restriction-modification system"/>
    <property type="evidence" value="ECO:0007669"/>
    <property type="project" value="UniProtKB-KW"/>
</dbReference>
<dbReference type="PANTHER" id="PTHR30408:SF12">
    <property type="entry name" value="TYPE I RESTRICTION ENZYME MJAVIII SPECIFICITY SUBUNIT"/>
    <property type="match status" value="1"/>
</dbReference>
<dbReference type="REBASE" id="268263">
    <property type="entry name" value="S.Cla11390ORF8790P"/>
</dbReference>
<dbReference type="EMBL" id="CP033924">
    <property type="protein sequence ID" value="AZA82369.1"/>
    <property type="molecule type" value="Genomic_DNA"/>
</dbReference>
<reference evidence="5 8" key="2">
    <citation type="submission" date="2018-11" db="EMBL/GenBank/DDBJ databases">
        <title>Proposal to divide the Flavobacteriaceae and reorganize its genera based on Amino Acid Identity values calculated from whole genome sequences.</title>
        <authorList>
            <person name="Nicholson A.C."/>
            <person name="Gulvik C.A."/>
            <person name="Whitney A.M."/>
            <person name="Humrighouse B.W."/>
            <person name="Bell M."/>
            <person name="Holmes B."/>
            <person name="Steigerwalt A.G."/>
            <person name="Villarma A."/>
            <person name="Sheth M."/>
            <person name="Batra D."/>
            <person name="Pryor J."/>
            <person name="Bernardet J.-F."/>
            <person name="Hugo C."/>
            <person name="Kampfer P."/>
            <person name="Newman J."/>
            <person name="McQuiston J.R."/>
        </authorList>
    </citation>
    <scope>NUCLEOTIDE SEQUENCE [LARGE SCALE GENOMIC DNA]</scope>
    <source>
        <strain evidence="5 8">KC_1864</strain>
    </source>
</reference>
<name>A0A3G6RCF4_CHRLC</name>
<dbReference type="InterPro" id="IPR000055">
    <property type="entry name" value="Restrct_endonuc_typeI_TRD"/>
</dbReference>
<evidence type="ECO:0000313" key="6">
    <source>
        <dbReference type="EMBL" id="PNW13955.1"/>
    </source>
</evidence>
<dbReference type="EMBL" id="PPEH01000003">
    <property type="protein sequence ID" value="PNW13955.1"/>
    <property type="molecule type" value="Genomic_DNA"/>
</dbReference>
<sequence length="445" mass="51314">MQVTEKTYLNYINLLRLNNWSVPGLLDSTLNYSHEFPLSRIGDFLIKSRNVISIDDNKIYKRVTVRINNNGVVLRDTEKGKNIGTKKQYLAKSGQFIVSKIDARNGAFGIIPEDLNDAIVTNDFPIYNVDTTKINPQFLLLITTTRQFIEFAQSCSSGTTNRQRMDIDLFLNQKVSLPFLHEQETILKNYYTKINQAEKLNRQADGLETEIELYFLEQLGIRKNITSTFSKGLRIIEYKNLDRWDANTVSELTSAYKIEKIGSYILKIATGTTPPTNRPEYFNGEINFYTPSDLGEIMFLNAASRKVSELSFLEKKARRFEKGTILFVGIGSTVGKVGIVNNDYATSNQQITGFNLDPRFLLNEYVYFYFYYLRDITIKEQTKATLPIVNQNKIINIPIPIPPISKQKDIIEEISKMKNKKWVFESEARKLVNEAHQEFEQTIFR</sequence>
<dbReference type="Proteomes" id="UP000236262">
    <property type="component" value="Unassembled WGS sequence"/>
</dbReference>
<dbReference type="PANTHER" id="PTHR30408">
    <property type="entry name" value="TYPE-1 RESTRICTION ENZYME ECOKI SPECIFICITY PROTEIN"/>
    <property type="match status" value="1"/>
</dbReference>
<dbReference type="AlphaFoldDB" id="A0A3G6RCF4"/>
<feature type="domain" description="Type I restriction modification DNA specificity" evidence="4">
    <location>
        <begin position="265"/>
        <end position="419"/>
    </location>
</feature>
<accession>A0A3G6RCF4</accession>
<dbReference type="Gene3D" id="3.90.220.20">
    <property type="entry name" value="DNA methylase specificity domains"/>
    <property type="match status" value="2"/>
</dbReference>
<dbReference type="REBASE" id="282434">
    <property type="entry name" value="S.Cla197ORF1765P"/>
</dbReference>
<evidence type="ECO:0000259" key="4">
    <source>
        <dbReference type="Pfam" id="PF01420"/>
    </source>
</evidence>
<feature type="domain" description="Type I restriction modification DNA specificity" evidence="4">
    <location>
        <begin position="41"/>
        <end position="188"/>
    </location>
</feature>
<proteinExistence type="inferred from homology"/>
<dbReference type="Proteomes" id="UP000279972">
    <property type="component" value="Chromosome"/>
</dbReference>
<evidence type="ECO:0000313" key="8">
    <source>
        <dbReference type="Proteomes" id="UP000279972"/>
    </source>
</evidence>
<dbReference type="Pfam" id="PF01420">
    <property type="entry name" value="Methylase_S"/>
    <property type="match status" value="2"/>
</dbReference>
<reference evidence="6 7" key="1">
    <citation type="submission" date="2018-01" db="EMBL/GenBank/DDBJ databases">
        <title>Draft genome sequences of Chryseobacterium lactis NCTC11390, Chryseobacterium oncorhynchi 701B-08, and Chryseobacterium viscerum 687B-08.</title>
        <authorList>
            <person name="Jeong J.-J."/>
            <person name="Lee Y.J."/>
            <person name="Park B."/>
            <person name="Choi I.-G."/>
            <person name="Kim K.D."/>
        </authorList>
    </citation>
    <scope>NUCLEOTIDE SEQUENCE [LARGE SCALE GENOMIC DNA]</scope>
    <source>
        <strain evidence="6 7">NCTC11390</strain>
    </source>
</reference>
<dbReference type="RefSeq" id="WP_103291010.1">
    <property type="nucleotide sequence ID" value="NZ_CP033924.1"/>
</dbReference>
<keyword evidence="2" id="KW-0680">Restriction system</keyword>